<name>W1PCJ8_AMBTC</name>
<dbReference type="EMBL" id="KI393980">
    <property type="protein sequence ID" value="ERN05658.1"/>
    <property type="molecule type" value="Genomic_DNA"/>
</dbReference>
<dbReference type="AlphaFoldDB" id="W1PCJ8"/>
<reference evidence="2" key="1">
    <citation type="journal article" date="2013" name="Science">
        <title>The Amborella genome and the evolution of flowering plants.</title>
        <authorList>
            <consortium name="Amborella Genome Project"/>
        </authorList>
    </citation>
    <scope>NUCLEOTIDE SEQUENCE [LARGE SCALE GENOMIC DNA]</scope>
</reference>
<protein>
    <submittedName>
        <fullName evidence="1">Uncharacterized protein</fullName>
    </submittedName>
</protein>
<accession>W1PCJ8</accession>
<dbReference type="Gramene" id="ERN05658">
    <property type="protein sequence ID" value="ERN05658"/>
    <property type="gene ID" value="AMTR_s00006p00143870"/>
</dbReference>
<organism evidence="1 2">
    <name type="scientific">Amborella trichopoda</name>
    <dbReference type="NCBI Taxonomy" id="13333"/>
    <lineage>
        <taxon>Eukaryota</taxon>
        <taxon>Viridiplantae</taxon>
        <taxon>Streptophyta</taxon>
        <taxon>Embryophyta</taxon>
        <taxon>Tracheophyta</taxon>
        <taxon>Spermatophyta</taxon>
        <taxon>Magnoliopsida</taxon>
        <taxon>Amborellales</taxon>
        <taxon>Amborellaceae</taxon>
        <taxon>Amborella</taxon>
    </lineage>
</organism>
<evidence type="ECO:0000313" key="1">
    <source>
        <dbReference type="EMBL" id="ERN05658.1"/>
    </source>
</evidence>
<sequence length="122" mass="13329">MIASYKNPAASYNNPVIAFIVHFLISIMKLDLKALCYDDDLEKKGSNSTGRQRALRGLSGLTRFSDMCSSPPAPQHHASKPKKTWCLVPDIINNTINASDTIPPACASLKETPPLSLPYSLQ</sequence>
<gene>
    <name evidence="1" type="ORF">AMTR_s00006p00143870</name>
</gene>
<proteinExistence type="predicted"/>
<keyword evidence="2" id="KW-1185">Reference proteome</keyword>
<dbReference type="HOGENOM" id="CLU_2032503_0_0_1"/>
<evidence type="ECO:0000313" key="2">
    <source>
        <dbReference type="Proteomes" id="UP000017836"/>
    </source>
</evidence>
<dbReference type="Proteomes" id="UP000017836">
    <property type="component" value="Unassembled WGS sequence"/>
</dbReference>
<feature type="non-terminal residue" evidence="1">
    <location>
        <position position="122"/>
    </location>
</feature>